<protein>
    <submittedName>
        <fullName evidence="11">ABC transporter C member 13</fullName>
    </submittedName>
</protein>
<evidence type="ECO:0000256" key="1">
    <source>
        <dbReference type="ARBA" id="ARBA00004127"/>
    </source>
</evidence>
<evidence type="ECO:0000256" key="9">
    <source>
        <dbReference type="SAM" id="Phobius"/>
    </source>
</evidence>
<evidence type="ECO:0000256" key="6">
    <source>
        <dbReference type="ARBA" id="ARBA00022840"/>
    </source>
</evidence>
<keyword evidence="2" id="KW-0813">Transport</keyword>
<dbReference type="Pfam" id="PF00664">
    <property type="entry name" value="ABC_membrane"/>
    <property type="match status" value="1"/>
</dbReference>
<keyword evidence="4" id="KW-0677">Repeat</keyword>
<sequence length="193" mass="21628">GLLKLTPFFVLWVIQYLKDNQSDETPKPSAWYGYSLTVLYLILCLVQTALIQIWIRSIVCSGAICRSALIDLIVKKSTRISSKDRLEYPDGTIFNIMSNDATRIDLCLEGLGFLYTVPLTVVVTVGLLWYLMGPSVILGAAVLILSNPLQTWAMTLLNPIRLQVAKLTDSRMGLVTEILHGIKVIKFFAYESR</sequence>
<dbReference type="PANTHER" id="PTHR24223">
    <property type="entry name" value="ATP-BINDING CASSETTE SUB-FAMILY C"/>
    <property type="match status" value="1"/>
</dbReference>
<feature type="transmembrane region" description="Helical" evidence="9">
    <location>
        <begin position="136"/>
        <end position="157"/>
    </location>
</feature>
<evidence type="ECO:0000256" key="4">
    <source>
        <dbReference type="ARBA" id="ARBA00022737"/>
    </source>
</evidence>
<dbReference type="InterPro" id="IPR011527">
    <property type="entry name" value="ABC1_TM_dom"/>
</dbReference>
<gene>
    <name evidence="11" type="primary">ABCC13</name>
    <name evidence="11" type="ORF">BGZ96_005603</name>
</gene>
<feature type="domain" description="ABC transmembrane type-1" evidence="10">
    <location>
        <begin position="1"/>
        <end position="193"/>
    </location>
</feature>
<feature type="non-terminal residue" evidence="11">
    <location>
        <position position="1"/>
    </location>
</feature>
<dbReference type="PANTHER" id="PTHR24223:SF443">
    <property type="entry name" value="MULTIDRUG-RESISTANCE LIKE PROTEIN 1, ISOFORM I"/>
    <property type="match status" value="1"/>
</dbReference>
<dbReference type="Gene3D" id="1.20.1560.10">
    <property type="entry name" value="ABC transporter type 1, transmembrane domain"/>
    <property type="match status" value="1"/>
</dbReference>
<keyword evidence="5" id="KW-0547">Nucleotide-binding</keyword>
<keyword evidence="3 9" id="KW-0812">Transmembrane</keyword>
<proteinExistence type="predicted"/>
<keyword evidence="8 9" id="KW-0472">Membrane</keyword>
<dbReference type="PROSITE" id="PS50929">
    <property type="entry name" value="ABC_TM1F"/>
    <property type="match status" value="1"/>
</dbReference>
<evidence type="ECO:0000256" key="5">
    <source>
        <dbReference type="ARBA" id="ARBA00022741"/>
    </source>
</evidence>
<reference evidence="11 12" key="1">
    <citation type="journal article" date="2020" name="Fungal Divers.">
        <title>Resolving the Mortierellaceae phylogeny through synthesis of multi-gene phylogenetics and phylogenomics.</title>
        <authorList>
            <person name="Vandepol N."/>
            <person name="Liber J."/>
            <person name="Desiro A."/>
            <person name="Na H."/>
            <person name="Kennedy M."/>
            <person name="Barry K."/>
            <person name="Grigoriev I.V."/>
            <person name="Miller A.N."/>
            <person name="O'Donnell K."/>
            <person name="Stajich J.E."/>
            <person name="Bonito G."/>
        </authorList>
    </citation>
    <scope>NUCLEOTIDE SEQUENCE [LARGE SCALE GENOMIC DNA]</scope>
    <source>
        <strain evidence="11 12">AD045</strain>
    </source>
</reference>
<evidence type="ECO:0000313" key="12">
    <source>
        <dbReference type="Proteomes" id="UP001194696"/>
    </source>
</evidence>
<keyword evidence="12" id="KW-1185">Reference proteome</keyword>
<feature type="transmembrane region" description="Helical" evidence="9">
    <location>
        <begin position="31"/>
        <end position="51"/>
    </location>
</feature>
<feature type="transmembrane region" description="Helical" evidence="9">
    <location>
        <begin position="106"/>
        <end position="130"/>
    </location>
</feature>
<keyword evidence="7 9" id="KW-1133">Transmembrane helix</keyword>
<name>A0ABQ7JH76_9FUNG</name>
<dbReference type="InterPro" id="IPR050173">
    <property type="entry name" value="ABC_transporter_C-like"/>
</dbReference>
<evidence type="ECO:0000256" key="2">
    <source>
        <dbReference type="ARBA" id="ARBA00022448"/>
    </source>
</evidence>
<dbReference type="EMBL" id="JAAAIM010002643">
    <property type="protein sequence ID" value="KAG0271840.1"/>
    <property type="molecule type" value="Genomic_DNA"/>
</dbReference>
<evidence type="ECO:0000259" key="10">
    <source>
        <dbReference type="PROSITE" id="PS50929"/>
    </source>
</evidence>
<comment type="subcellular location">
    <subcellularLocation>
        <location evidence="1">Endomembrane system</location>
        <topology evidence="1">Multi-pass membrane protein</topology>
    </subcellularLocation>
</comment>
<organism evidence="11 12">
    <name type="scientific">Linnemannia gamsii</name>
    <dbReference type="NCBI Taxonomy" id="64522"/>
    <lineage>
        <taxon>Eukaryota</taxon>
        <taxon>Fungi</taxon>
        <taxon>Fungi incertae sedis</taxon>
        <taxon>Mucoromycota</taxon>
        <taxon>Mortierellomycotina</taxon>
        <taxon>Mortierellomycetes</taxon>
        <taxon>Mortierellales</taxon>
        <taxon>Mortierellaceae</taxon>
        <taxon>Linnemannia</taxon>
    </lineage>
</organism>
<evidence type="ECO:0000256" key="3">
    <source>
        <dbReference type="ARBA" id="ARBA00022692"/>
    </source>
</evidence>
<keyword evidence="6" id="KW-0067">ATP-binding</keyword>
<evidence type="ECO:0000256" key="7">
    <source>
        <dbReference type="ARBA" id="ARBA00022989"/>
    </source>
</evidence>
<comment type="caution">
    <text evidence="11">The sequence shown here is derived from an EMBL/GenBank/DDBJ whole genome shotgun (WGS) entry which is preliminary data.</text>
</comment>
<accession>A0ABQ7JH76</accession>
<dbReference type="InterPro" id="IPR036640">
    <property type="entry name" value="ABC1_TM_sf"/>
</dbReference>
<dbReference type="Proteomes" id="UP001194696">
    <property type="component" value="Unassembled WGS sequence"/>
</dbReference>
<evidence type="ECO:0000313" key="11">
    <source>
        <dbReference type="EMBL" id="KAG0271840.1"/>
    </source>
</evidence>
<evidence type="ECO:0000256" key="8">
    <source>
        <dbReference type="ARBA" id="ARBA00023136"/>
    </source>
</evidence>
<dbReference type="SUPFAM" id="SSF90123">
    <property type="entry name" value="ABC transporter transmembrane region"/>
    <property type="match status" value="1"/>
</dbReference>